<dbReference type="PANTHER" id="PTHR42913:SF3">
    <property type="entry name" value="64 KDA MITOCHONDRIAL NADH DEHYDROGENASE (EUROFUNG)"/>
    <property type="match status" value="1"/>
</dbReference>
<organism evidence="7 8">
    <name type="scientific">Microbacterium horticulturae</name>
    <dbReference type="NCBI Taxonomy" id="3028316"/>
    <lineage>
        <taxon>Bacteria</taxon>
        <taxon>Bacillati</taxon>
        <taxon>Actinomycetota</taxon>
        <taxon>Actinomycetes</taxon>
        <taxon>Micrococcales</taxon>
        <taxon>Microbacteriaceae</taxon>
        <taxon>Microbacterium</taxon>
    </lineage>
</organism>
<keyword evidence="4" id="KW-0274">FAD</keyword>
<dbReference type="Proteomes" id="UP001214553">
    <property type="component" value="Chromosome"/>
</dbReference>
<dbReference type="PANTHER" id="PTHR42913">
    <property type="entry name" value="APOPTOSIS-INDUCING FACTOR 1"/>
    <property type="match status" value="1"/>
</dbReference>
<dbReference type="InterPro" id="IPR023753">
    <property type="entry name" value="FAD/NAD-binding_dom"/>
</dbReference>
<dbReference type="PRINTS" id="PR00411">
    <property type="entry name" value="PNDRDTASEI"/>
</dbReference>
<gene>
    <name evidence="7" type="ORF">PU630_08990</name>
</gene>
<keyword evidence="3" id="KW-0285">Flavoprotein</keyword>
<accession>A0ABY8BTB4</accession>
<protein>
    <submittedName>
        <fullName evidence="7">FAD-dependent oxidoreductase</fullName>
    </submittedName>
</protein>
<comment type="cofactor">
    <cofactor evidence="1">
        <name>FAD</name>
        <dbReference type="ChEBI" id="CHEBI:57692"/>
    </cofactor>
</comment>
<evidence type="ECO:0000313" key="7">
    <source>
        <dbReference type="EMBL" id="WEG07405.1"/>
    </source>
</evidence>
<proteinExistence type="inferred from homology"/>
<evidence type="ECO:0000256" key="1">
    <source>
        <dbReference type="ARBA" id="ARBA00001974"/>
    </source>
</evidence>
<evidence type="ECO:0000256" key="4">
    <source>
        <dbReference type="ARBA" id="ARBA00022827"/>
    </source>
</evidence>
<evidence type="ECO:0000259" key="6">
    <source>
        <dbReference type="Pfam" id="PF07992"/>
    </source>
</evidence>
<comment type="similarity">
    <text evidence="2">Belongs to the NADH dehydrogenase family.</text>
</comment>
<dbReference type="InterPro" id="IPR051169">
    <property type="entry name" value="NADH-Q_oxidoreductase"/>
</dbReference>
<dbReference type="EMBL" id="CP119108">
    <property type="protein sequence ID" value="WEG07405.1"/>
    <property type="molecule type" value="Genomic_DNA"/>
</dbReference>
<evidence type="ECO:0000256" key="5">
    <source>
        <dbReference type="ARBA" id="ARBA00023002"/>
    </source>
</evidence>
<evidence type="ECO:0000256" key="3">
    <source>
        <dbReference type="ARBA" id="ARBA00022630"/>
    </source>
</evidence>
<dbReference type="SUPFAM" id="SSF51905">
    <property type="entry name" value="FAD/NAD(P)-binding domain"/>
    <property type="match status" value="2"/>
</dbReference>
<feature type="domain" description="FAD/NAD(P)-binding" evidence="6">
    <location>
        <begin position="5"/>
        <end position="274"/>
    </location>
</feature>
<reference evidence="7 8" key="1">
    <citation type="submission" date="2023-03" db="EMBL/GenBank/DDBJ databases">
        <title>Genome sequence of Microbacterium sp. KACC 23027.</title>
        <authorList>
            <person name="Kim S."/>
            <person name="Heo J."/>
            <person name="Kwon S.-W."/>
        </authorList>
    </citation>
    <scope>NUCLEOTIDE SEQUENCE [LARGE SCALE GENOMIC DNA]</scope>
    <source>
        <strain evidence="7 8">KACC 23027</strain>
    </source>
</reference>
<evidence type="ECO:0000256" key="2">
    <source>
        <dbReference type="ARBA" id="ARBA00005272"/>
    </source>
</evidence>
<dbReference type="InterPro" id="IPR036188">
    <property type="entry name" value="FAD/NAD-bd_sf"/>
</dbReference>
<dbReference type="Pfam" id="PF07992">
    <property type="entry name" value="Pyr_redox_2"/>
    <property type="match status" value="1"/>
</dbReference>
<evidence type="ECO:0000313" key="8">
    <source>
        <dbReference type="Proteomes" id="UP001214553"/>
    </source>
</evidence>
<dbReference type="RefSeq" id="WP_275276744.1">
    <property type="nucleotide sequence ID" value="NZ_CP119108.1"/>
</dbReference>
<sequence length="393" mass="41953">MGKNQILVLGGGYTGIVTAARLARMVRADDASVTLVTEHATRDERMRWHQLAAGEAYPLLEIEQAVTGTGVSLKVAHIERIDLGARTVDTSGGERLAYDALVIALGSVIDFGNVPGARENAQGLTDVTSIADTAKRVDAAPDVARITVVGGGLTGIELATELAETHPRLSVAMVSSRDPGDWLSEPARRHLAKTFDRLRIERIAGRVARIDDDAVALADGRSIPSSVTFWAGGFRANPLVEAAGLEIDEIGRAWVDGAFRAVSHPEVWVLGDAARVAGRDGEPLKMGCRTGAFMSFSAPQKIARGLAGATSTPYVGRYFAECISLGRRDALVQWLTPEGAPTRRITTGRAAVAIKEFIHRGNQLVPRHPGPYLPARRAHVRATAGGQREKIEA</sequence>
<keyword evidence="5" id="KW-0560">Oxidoreductase</keyword>
<keyword evidence="8" id="KW-1185">Reference proteome</keyword>
<dbReference type="Gene3D" id="3.50.50.100">
    <property type="match status" value="1"/>
</dbReference>
<name>A0ABY8BTB4_9MICO</name>
<dbReference type="PRINTS" id="PR00368">
    <property type="entry name" value="FADPNR"/>
</dbReference>